<feature type="region of interest" description="Disordered" evidence="2">
    <location>
        <begin position="90"/>
        <end position="115"/>
    </location>
</feature>
<evidence type="ECO:0000256" key="2">
    <source>
        <dbReference type="SAM" id="MobiDB-lite"/>
    </source>
</evidence>
<dbReference type="Proteomes" id="UP001168877">
    <property type="component" value="Unassembled WGS sequence"/>
</dbReference>
<keyword evidence="5" id="KW-1185">Reference proteome</keyword>
<evidence type="ECO:0000259" key="3">
    <source>
        <dbReference type="PROSITE" id="PS50158"/>
    </source>
</evidence>
<dbReference type="InterPro" id="IPR025836">
    <property type="entry name" value="Zn_knuckle_CX2CX4HX4C"/>
</dbReference>
<dbReference type="GO" id="GO:0003676">
    <property type="term" value="F:nucleic acid binding"/>
    <property type="evidence" value="ECO:0007669"/>
    <property type="project" value="InterPro"/>
</dbReference>
<proteinExistence type="predicted"/>
<name>A0AA39SDC1_ACESA</name>
<keyword evidence="1" id="KW-0862">Zinc</keyword>
<keyword evidence="1" id="KW-0479">Metal-binding</keyword>
<dbReference type="PROSITE" id="PS50158">
    <property type="entry name" value="ZF_CCHC"/>
    <property type="match status" value="1"/>
</dbReference>
<dbReference type="EMBL" id="JAUESC010000382">
    <property type="protein sequence ID" value="KAK0586904.1"/>
    <property type="molecule type" value="Genomic_DNA"/>
</dbReference>
<dbReference type="SUPFAM" id="SSF57756">
    <property type="entry name" value="Retrovirus zinc finger-like domains"/>
    <property type="match status" value="1"/>
</dbReference>
<evidence type="ECO:0000313" key="5">
    <source>
        <dbReference type="Proteomes" id="UP001168877"/>
    </source>
</evidence>
<reference evidence="4" key="1">
    <citation type="journal article" date="2022" name="Plant J.">
        <title>Strategies of tolerance reflected in two North American maple genomes.</title>
        <authorList>
            <person name="McEvoy S.L."/>
            <person name="Sezen U.U."/>
            <person name="Trouern-Trend A."/>
            <person name="McMahon S.M."/>
            <person name="Schaberg P.G."/>
            <person name="Yang J."/>
            <person name="Wegrzyn J.L."/>
            <person name="Swenson N.G."/>
        </authorList>
    </citation>
    <scope>NUCLEOTIDE SEQUENCE</scope>
    <source>
        <strain evidence="4">NS2018</strain>
    </source>
</reference>
<organism evidence="4 5">
    <name type="scientific">Acer saccharum</name>
    <name type="common">Sugar maple</name>
    <dbReference type="NCBI Taxonomy" id="4024"/>
    <lineage>
        <taxon>Eukaryota</taxon>
        <taxon>Viridiplantae</taxon>
        <taxon>Streptophyta</taxon>
        <taxon>Embryophyta</taxon>
        <taxon>Tracheophyta</taxon>
        <taxon>Spermatophyta</taxon>
        <taxon>Magnoliopsida</taxon>
        <taxon>eudicotyledons</taxon>
        <taxon>Gunneridae</taxon>
        <taxon>Pentapetalae</taxon>
        <taxon>rosids</taxon>
        <taxon>malvids</taxon>
        <taxon>Sapindales</taxon>
        <taxon>Sapindaceae</taxon>
        <taxon>Hippocastanoideae</taxon>
        <taxon>Acereae</taxon>
        <taxon>Acer</taxon>
    </lineage>
</organism>
<keyword evidence="1" id="KW-0863">Zinc-finger</keyword>
<feature type="domain" description="CCHC-type" evidence="3">
    <location>
        <begin position="80"/>
        <end position="95"/>
    </location>
</feature>
<feature type="compositionally biased region" description="Polar residues" evidence="2">
    <location>
        <begin position="102"/>
        <end position="115"/>
    </location>
</feature>
<reference evidence="4" key="2">
    <citation type="submission" date="2023-06" db="EMBL/GenBank/DDBJ databases">
        <authorList>
            <person name="Swenson N.G."/>
            <person name="Wegrzyn J.L."/>
            <person name="Mcevoy S.L."/>
        </authorList>
    </citation>
    <scope>NUCLEOTIDE SEQUENCE</scope>
    <source>
        <strain evidence="4">NS2018</strain>
        <tissue evidence="4">Leaf</tissue>
    </source>
</reference>
<sequence length="115" mass="13161">MPIWVRLSKLPMEWMVSELLWNIGGMLERMCKVDPITEMQARGRFARICVEIDITKPLVGALNIDDRIISVEYESLGLNCFKCGRYGHSKKSCKEGFEKPTQVDSDANYDVQTTD</sequence>
<gene>
    <name evidence="4" type="ORF">LWI29_014182</name>
</gene>
<comment type="caution">
    <text evidence="4">The sequence shown here is derived from an EMBL/GenBank/DDBJ whole genome shotgun (WGS) entry which is preliminary data.</text>
</comment>
<protein>
    <recommendedName>
        <fullName evidence="3">CCHC-type domain-containing protein</fullName>
    </recommendedName>
</protein>
<dbReference type="InterPro" id="IPR001878">
    <property type="entry name" value="Znf_CCHC"/>
</dbReference>
<dbReference type="InterPro" id="IPR036875">
    <property type="entry name" value="Znf_CCHC_sf"/>
</dbReference>
<dbReference type="GO" id="GO:0008270">
    <property type="term" value="F:zinc ion binding"/>
    <property type="evidence" value="ECO:0007669"/>
    <property type="project" value="UniProtKB-KW"/>
</dbReference>
<dbReference type="InterPro" id="IPR040256">
    <property type="entry name" value="At4g02000-like"/>
</dbReference>
<evidence type="ECO:0000256" key="1">
    <source>
        <dbReference type="PROSITE-ProRule" id="PRU00047"/>
    </source>
</evidence>
<dbReference type="Pfam" id="PF14392">
    <property type="entry name" value="zf-CCHC_4"/>
    <property type="match status" value="1"/>
</dbReference>
<evidence type="ECO:0000313" key="4">
    <source>
        <dbReference type="EMBL" id="KAK0586904.1"/>
    </source>
</evidence>
<dbReference type="AlphaFoldDB" id="A0AA39SDC1"/>
<dbReference type="PANTHER" id="PTHR31286:SF99">
    <property type="entry name" value="DUF4283 DOMAIN-CONTAINING PROTEIN"/>
    <property type="match status" value="1"/>
</dbReference>
<accession>A0AA39SDC1</accession>
<dbReference type="PANTHER" id="PTHR31286">
    <property type="entry name" value="GLYCINE-RICH CELL WALL STRUCTURAL PROTEIN 1.8-LIKE"/>
    <property type="match status" value="1"/>
</dbReference>